<gene>
    <name evidence="2" type="ORF">NB231_12069</name>
</gene>
<dbReference type="Proteomes" id="UP000003374">
    <property type="component" value="Unassembled WGS sequence"/>
</dbReference>
<dbReference type="EMBL" id="AAOF01000003">
    <property type="protein sequence ID" value="EAR22472.1"/>
    <property type="molecule type" value="Genomic_DNA"/>
</dbReference>
<protein>
    <recommendedName>
        <fullName evidence="4">DUF3224 domain-containing protein</fullName>
    </recommendedName>
</protein>
<dbReference type="eggNOG" id="ENOG5033XP4">
    <property type="taxonomic scope" value="Bacteria"/>
</dbReference>
<keyword evidence="3" id="KW-1185">Reference proteome</keyword>
<comment type="caution">
    <text evidence="2">The sequence shown here is derived from an EMBL/GenBank/DDBJ whole genome shotgun (WGS) entry which is preliminary data.</text>
</comment>
<evidence type="ECO:0000256" key="1">
    <source>
        <dbReference type="SAM" id="SignalP"/>
    </source>
</evidence>
<evidence type="ECO:0000313" key="3">
    <source>
        <dbReference type="Proteomes" id="UP000003374"/>
    </source>
</evidence>
<proteinExistence type="predicted"/>
<dbReference type="AlphaFoldDB" id="A4BPH1"/>
<accession>A4BPH1</accession>
<name>A4BPH1_9GAMM</name>
<evidence type="ECO:0000313" key="2">
    <source>
        <dbReference type="EMBL" id="EAR22472.1"/>
    </source>
</evidence>
<keyword evidence="1" id="KW-0732">Signal</keyword>
<sequence>MVFPRFSKRTVISAILLTALALPASILAGQDRPLKIRLEVHEQVGFTPDCPSQFGGTTTGTGKGTHLGKLSFNATDCITPVEDHFTFAGEFTIVAANGDQLVGNYGGSFIPINTGPVYSLSDATFEITGGTGRFTQATGSGELRGTQSTKTGKGTFKADGTISY</sequence>
<dbReference type="RefSeq" id="WP_005002877.1">
    <property type="nucleotide sequence ID" value="NZ_CH672427.1"/>
</dbReference>
<dbReference type="HOGENOM" id="CLU_1617270_0_0_6"/>
<dbReference type="OrthoDB" id="1430560at2"/>
<reference evidence="2 3" key="1">
    <citation type="submission" date="2006-02" db="EMBL/GenBank/DDBJ databases">
        <authorList>
            <person name="Waterbury J."/>
            <person name="Ferriera S."/>
            <person name="Johnson J."/>
            <person name="Kravitz S."/>
            <person name="Halpern A."/>
            <person name="Remington K."/>
            <person name="Beeson K."/>
            <person name="Tran B."/>
            <person name="Rogers Y.-H."/>
            <person name="Friedman R."/>
            <person name="Venter J.C."/>
        </authorList>
    </citation>
    <scope>NUCLEOTIDE SEQUENCE [LARGE SCALE GENOMIC DNA]</scope>
    <source>
        <strain evidence="2 3">Nb-231</strain>
    </source>
</reference>
<evidence type="ECO:0008006" key="4">
    <source>
        <dbReference type="Google" id="ProtNLM"/>
    </source>
</evidence>
<feature type="chain" id="PRO_5002666672" description="DUF3224 domain-containing protein" evidence="1">
    <location>
        <begin position="29"/>
        <end position="164"/>
    </location>
</feature>
<feature type="signal peptide" evidence="1">
    <location>
        <begin position="1"/>
        <end position="28"/>
    </location>
</feature>
<organism evidence="2 3">
    <name type="scientific">Nitrococcus mobilis Nb-231</name>
    <dbReference type="NCBI Taxonomy" id="314278"/>
    <lineage>
        <taxon>Bacteria</taxon>
        <taxon>Pseudomonadati</taxon>
        <taxon>Pseudomonadota</taxon>
        <taxon>Gammaproteobacteria</taxon>
        <taxon>Chromatiales</taxon>
        <taxon>Ectothiorhodospiraceae</taxon>
        <taxon>Nitrococcus</taxon>
    </lineage>
</organism>